<organism evidence="15 16">
    <name type="scientific">Scleroderma citrinum Foug A</name>
    <dbReference type="NCBI Taxonomy" id="1036808"/>
    <lineage>
        <taxon>Eukaryota</taxon>
        <taxon>Fungi</taxon>
        <taxon>Dikarya</taxon>
        <taxon>Basidiomycota</taxon>
        <taxon>Agaricomycotina</taxon>
        <taxon>Agaricomycetes</taxon>
        <taxon>Agaricomycetidae</taxon>
        <taxon>Boletales</taxon>
        <taxon>Sclerodermatineae</taxon>
        <taxon>Sclerodermataceae</taxon>
        <taxon>Scleroderma</taxon>
    </lineage>
</organism>
<dbReference type="InterPro" id="IPR001126">
    <property type="entry name" value="UmuC"/>
</dbReference>
<feature type="compositionally biased region" description="Low complexity" evidence="13">
    <location>
        <begin position="523"/>
        <end position="532"/>
    </location>
</feature>
<evidence type="ECO:0000256" key="13">
    <source>
        <dbReference type="SAM" id="MobiDB-lite"/>
    </source>
</evidence>
<dbReference type="GO" id="GO:0042276">
    <property type="term" value="P:error-prone translesion synthesis"/>
    <property type="evidence" value="ECO:0007669"/>
    <property type="project" value="TreeGrafter"/>
</dbReference>
<dbReference type="Gene3D" id="3.30.160.60">
    <property type="entry name" value="Classic Zinc Finger"/>
    <property type="match status" value="1"/>
</dbReference>
<feature type="compositionally biased region" description="Basic and acidic residues" evidence="13">
    <location>
        <begin position="533"/>
        <end position="546"/>
    </location>
</feature>
<evidence type="ECO:0000256" key="6">
    <source>
        <dbReference type="ARBA" id="ARBA00022705"/>
    </source>
</evidence>
<dbReference type="FunFam" id="3.30.1490.100:FF:000004">
    <property type="entry name" value="DNA polymerase IV"/>
    <property type="match status" value="1"/>
</dbReference>
<evidence type="ECO:0000256" key="4">
    <source>
        <dbReference type="ARBA" id="ARBA00022679"/>
    </source>
</evidence>
<dbReference type="PROSITE" id="PS50173">
    <property type="entry name" value="UMUC"/>
    <property type="match status" value="1"/>
</dbReference>
<keyword evidence="10" id="KW-0239">DNA-directed DNA polymerase</keyword>
<dbReference type="FunFam" id="3.40.1170.60:FF:000012">
    <property type="entry name" value="Putative DNA-directed polymerase kappa"/>
    <property type="match status" value="1"/>
</dbReference>
<keyword evidence="4" id="KW-0808">Transferase</keyword>
<name>A0A0C3AXR9_9AGAM</name>
<comment type="catalytic activity">
    <reaction evidence="12">
        <text>DNA(n) + a 2'-deoxyribonucleoside 5'-triphosphate = DNA(n+1) + diphosphate</text>
        <dbReference type="Rhea" id="RHEA:22508"/>
        <dbReference type="Rhea" id="RHEA-COMP:17339"/>
        <dbReference type="Rhea" id="RHEA-COMP:17340"/>
        <dbReference type="ChEBI" id="CHEBI:33019"/>
        <dbReference type="ChEBI" id="CHEBI:61560"/>
        <dbReference type="ChEBI" id="CHEBI:173112"/>
        <dbReference type="EC" id="2.7.7.7"/>
    </reaction>
</comment>
<keyword evidence="7" id="KW-0479">Metal-binding</keyword>
<dbReference type="InterPro" id="IPR043128">
    <property type="entry name" value="Rev_trsase/Diguanyl_cyclase"/>
</dbReference>
<dbReference type="GO" id="GO:0003684">
    <property type="term" value="F:damaged DNA binding"/>
    <property type="evidence" value="ECO:0007669"/>
    <property type="project" value="InterPro"/>
</dbReference>
<dbReference type="InterPro" id="IPR043502">
    <property type="entry name" value="DNA/RNA_pol_sf"/>
</dbReference>
<dbReference type="Pfam" id="PF00817">
    <property type="entry name" value="IMS"/>
    <property type="match status" value="1"/>
</dbReference>
<dbReference type="GO" id="GO:0006281">
    <property type="term" value="P:DNA repair"/>
    <property type="evidence" value="ECO:0007669"/>
    <property type="project" value="UniProtKB-KW"/>
</dbReference>
<evidence type="ECO:0000256" key="7">
    <source>
        <dbReference type="ARBA" id="ARBA00022723"/>
    </source>
</evidence>
<evidence type="ECO:0000256" key="2">
    <source>
        <dbReference type="ARBA" id="ARBA00012417"/>
    </source>
</evidence>
<dbReference type="Gene3D" id="3.30.1490.100">
    <property type="entry name" value="DNA polymerase, Y-family, little finger domain"/>
    <property type="match status" value="1"/>
</dbReference>
<feature type="region of interest" description="Disordered" evidence="13">
    <location>
        <begin position="1"/>
        <end position="28"/>
    </location>
</feature>
<accession>A0A0C3AXR9</accession>
<dbReference type="GO" id="GO:0003887">
    <property type="term" value="F:DNA-directed DNA polymerase activity"/>
    <property type="evidence" value="ECO:0007669"/>
    <property type="project" value="UniProtKB-KW"/>
</dbReference>
<dbReference type="SUPFAM" id="SSF56672">
    <property type="entry name" value="DNA/RNA polymerases"/>
    <property type="match status" value="1"/>
</dbReference>
<dbReference type="SUPFAM" id="SSF100879">
    <property type="entry name" value="Lesion bypass DNA polymerase (Y-family), little finger domain"/>
    <property type="match status" value="1"/>
</dbReference>
<protein>
    <recommendedName>
        <fullName evidence="3">DNA polymerase kappa</fullName>
        <ecNumber evidence="2">2.7.7.7</ecNumber>
    </recommendedName>
</protein>
<feature type="region of interest" description="Disordered" evidence="13">
    <location>
        <begin position="601"/>
        <end position="621"/>
    </location>
</feature>
<dbReference type="Gene3D" id="3.40.1170.60">
    <property type="match status" value="1"/>
</dbReference>
<keyword evidence="9" id="KW-0460">Magnesium</keyword>
<dbReference type="GO" id="GO:0005634">
    <property type="term" value="C:nucleus"/>
    <property type="evidence" value="ECO:0007669"/>
    <property type="project" value="TreeGrafter"/>
</dbReference>
<dbReference type="InterPro" id="IPR017961">
    <property type="entry name" value="DNA_pol_Y-fam_little_finger"/>
</dbReference>
<keyword evidence="6" id="KW-0235">DNA replication</keyword>
<evidence type="ECO:0000256" key="8">
    <source>
        <dbReference type="ARBA" id="ARBA00022763"/>
    </source>
</evidence>
<dbReference type="InterPro" id="IPR050116">
    <property type="entry name" value="DNA_polymerase-Y"/>
</dbReference>
<reference evidence="16" key="2">
    <citation type="submission" date="2015-01" db="EMBL/GenBank/DDBJ databases">
        <title>Evolutionary Origins and Diversification of the Mycorrhizal Mutualists.</title>
        <authorList>
            <consortium name="DOE Joint Genome Institute"/>
            <consortium name="Mycorrhizal Genomics Consortium"/>
            <person name="Kohler A."/>
            <person name="Kuo A."/>
            <person name="Nagy L.G."/>
            <person name="Floudas D."/>
            <person name="Copeland A."/>
            <person name="Barry K.W."/>
            <person name="Cichocki N."/>
            <person name="Veneault-Fourrey C."/>
            <person name="LaButti K."/>
            <person name="Lindquist E.A."/>
            <person name="Lipzen A."/>
            <person name="Lundell T."/>
            <person name="Morin E."/>
            <person name="Murat C."/>
            <person name="Riley R."/>
            <person name="Ohm R."/>
            <person name="Sun H."/>
            <person name="Tunlid A."/>
            <person name="Henrissat B."/>
            <person name="Grigoriev I.V."/>
            <person name="Hibbett D.S."/>
            <person name="Martin F."/>
        </authorList>
    </citation>
    <scope>NUCLEOTIDE SEQUENCE [LARGE SCALE GENOMIC DNA]</scope>
    <source>
        <strain evidence="16">Foug A</strain>
    </source>
</reference>
<dbReference type="AlphaFoldDB" id="A0A0C3AXR9"/>
<reference evidence="15 16" key="1">
    <citation type="submission" date="2014-04" db="EMBL/GenBank/DDBJ databases">
        <authorList>
            <consortium name="DOE Joint Genome Institute"/>
            <person name="Kuo A."/>
            <person name="Kohler A."/>
            <person name="Nagy L.G."/>
            <person name="Floudas D."/>
            <person name="Copeland A."/>
            <person name="Barry K.W."/>
            <person name="Cichocki N."/>
            <person name="Veneault-Fourrey C."/>
            <person name="LaButti K."/>
            <person name="Lindquist E.A."/>
            <person name="Lipzen A."/>
            <person name="Lundell T."/>
            <person name="Morin E."/>
            <person name="Murat C."/>
            <person name="Sun H."/>
            <person name="Tunlid A."/>
            <person name="Henrissat B."/>
            <person name="Grigoriev I.V."/>
            <person name="Hibbett D.S."/>
            <person name="Martin F."/>
            <person name="Nordberg H.P."/>
            <person name="Cantor M.N."/>
            <person name="Hua S.X."/>
        </authorList>
    </citation>
    <scope>NUCLEOTIDE SEQUENCE [LARGE SCALE GENOMIC DNA]</scope>
    <source>
        <strain evidence="15 16">Foug A</strain>
    </source>
</reference>
<dbReference type="Pfam" id="PF11799">
    <property type="entry name" value="IMS_C"/>
    <property type="match status" value="1"/>
</dbReference>
<dbReference type="EC" id="2.7.7.7" evidence="2"/>
<feature type="domain" description="UmuC" evidence="14">
    <location>
        <begin position="101"/>
        <end position="276"/>
    </location>
</feature>
<dbReference type="InterPro" id="IPR024728">
    <property type="entry name" value="PolY_HhH_motif"/>
</dbReference>
<feature type="region of interest" description="Disordered" evidence="13">
    <location>
        <begin position="507"/>
        <end position="549"/>
    </location>
</feature>
<evidence type="ECO:0000256" key="11">
    <source>
        <dbReference type="ARBA" id="ARBA00023204"/>
    </source>
</evidence>
<dbReference type="Gene3D" id="3.30.70.270">
    <property type="match status" value="1"/>
</dbReference>
<evidence type="ECO:0000313" key="15">
    <source>
        <dbReference type="EMBL" id="KIM69777.1"/>
    </source>
</evidence>
<dbReference type="Gene3D" id="1.10.150.810">
    <property type="match status" value="2"/>
</dbReference>
<dbReference type="FunFam" id="1.10.150.810:FF:000003">
    <property type="entry name" value="DNA polymerase kappa subunit"/>
    <property type="match status" value="1"/>
</dbReference>
<dbReference type="FunCoup" id="A0A0C3AXR9">
    <property type="interactions" value="211"/>
</dbReference>
<dbReference type="FunFam" id="1.10.150.810:FF:000001">
    <property type="entry name" value="DNA polymerase kappa"/>
    <property type="match status" value="1"/>
</dbReference>
<dbReference type="InParanoid" id="A0A0C3AXR9"/>
<keyword evidence="5" id="KW-0548">Nucleotidyltransferase</keyword>
<keyword evidence="16" id="KW-1185">Reference proteome</keyword>
<dbReference type="CDD" id="cd03586">
    <property type="entry name" value="PolY_Pol_IV_kappa"/>
    <property type="match status" value="1"/>
</dbReference>
<evidence type="ECO:0000313" key="16">
    <source>
        <dbReference type="Proteomes" id="UP000053989"/>
    </source>
</evidence>
<dbReference type="InterPro" id="IPR036775">
    <property type="entry name" value="DNA_pol_Y-fam_lit_finger_sf"/>
</dbReference>
<dbReference type="HOGENOM" id="CLU_012348_11_2_1"/>
<dbReference type="GO" id="GO:0006260">
    <property type="term" value="P:DNA replication"/>
    <property type="evidence" value="ECO:0007669"/>
    <property type="project" value="UniProtKB-KW"/>
</dbReference>
<dbReference type="GO" id="GO:0070987">
    <property type="term" value="P:error-free translesion synthesis"/>
    <property type="evidence" value="ECO:0007669"/>
    <property type="project" value="UniProtKB-ARBA"/>
</dbReference>
<dbReference type="STRING" id="1036808.A0A0C3AXR9"/>
<evidence type="ECO:0000259" key="14">
    <source>
        <dbReference type="PROSITE" id="PS50173"/>
    </source>
</evidence>
<dbReference type="PANTHER" id="PTHR11076:SF33">
    <property type="entry name" value="DNA POLYMERASE KAPPA"/>
    <property type="match status" value="1"/>
</dbReference>
<gene>
    <name evidence="15" type="ORF">SCLCIDRAFT_13148</name>
</gene>
<dbReference type="GO" id="GO:0046872">
    <property type="term" value="F:metal ion binding"/>
    <property type="evidence" value="ECO:0007669"/>
    <property type="project" value="UniProtKB-KW"/>
</dbReference>
<dbReference type="EMBL" id="KN822006">
    <property type="protein sequence ID" value="KIM69777.1"/>
    <property type="molecule type" value="Genomic_DNA"/>
</dbReference>
<dbReference type="InterPro" id="IPR022880">
    <property type="entry name" value="DNApol_IV"/>
</dbReference>
<evidence type="ECO:0000256" key="9">
    <source>
        <dbReference type="ARBA" id="ARBA00022842"/>
    </source>
</evidence>
<keyword evidence="11" id="KW-0234">DNA repair</keyword>
<dbReference type="Pfam" id="PF11798">
    <property type="entry name" value="IMS_HHH"/>
    <property type="match status" value="1"/>
</dbReference>
<proteinExistence type="inferred from homology"/>
<evidence type="ECO:0000256" key="3">
    <source>
        <dbReference type="ARBA" id="ARBA00016178"/>
    </source>
</evidence>
<evidence type="ECO:0000256" key="12">
    <source>
        <dbReference type="ARBA" id="ARBA00049244"/>
    </source>
</evidence>
<sequence>MEPDPSPSKTSLLKRLAGPSSTKAGLSKDQTEINRIIADVSKGSKFYENEKGKDEELSKRISKILKQRDEALRGVDIRVVERQVDQIIEELEAQRDLSQIIVHFDMDAFYASVELLHNLSLVGKPFAVGGGVLCTASYEARKYGVRSGMAEFVGKKLCPDLIVVKLNFERYNEMSKRCMEIFRRYDPNMCPAGCDEGYLNITRYCKDNLIDSETCVREMRTAVHNETKLTVSAGIAPNKISSDKNKPNGQFQFSFDRESIIEFMHDLPVRKVPGVGRVHERMLEAIGIRTCGDIYAHRGTLSLMDELFGLRFLLRTHLGIASNVVQPTQRQDRKSIGAERTFRSLSDKNTILSKLDDVATELANDMAKGGWMGKTVTLKYKLDTYQVFTRAKSFSHWISQKDDLFATGKELLLPELPLTIRLIGLRVTKLKDLHASEPTGGIKRFFTASSSSPRKKTKREVEVDTELPTETPGVDSDEYMPNYYEMDEETDLPGLEDDDSMQERGKIPLAEHSKSRPPKPPSSKKAISPSIPHYKDPIYSEGHEDSGAQGVATRLDPMASSSTSIEHHDCPICGKHMATDNQGLNAHIDFCLSKGAILAAQAAASSPGRRRASTAPTTKRK</sequence>
<feature type="region of interest" description="Disordered" evidence="13">
    <location>
        <begin position="443"/>
        <end position="480"/>
    </location>
</feature>
<comment type="similarity">
    <text evidence="1">Belongs to the DNA polymerase type-Y family.</text>
</comment>
<keyword evidence="8" id="KW-0227">DNA damage</keyword>
<feature type="compositionally biased region" description="Basic residues" evidence="13">
    <location>
        <begin position="608"/>
        <end position="621"/>
    </location>
</feature>
<dbReference type="Proteomes" id="UP000053989">
    <property type="component" value="Unassembled WGS sequence"/>
</dbReference>
<evidence type="ECO:0000256" key="10">
    <source>
        <dbReference type="ARBA" id="ARBA00022932"/>
    </source>
</evidence>
<evidence type="ECO:0000256" key="1">
    <source>
        <dbReference type="ARBA" id="ARBA00010945"/>
    </source>
</evidence>
<dbReference type="PANTHER" id="PTHR11076">
    <property type="entry name" value="DNA REPAIR POLYMERASE UMUC / TRANSFERASE FAMILY MEMBER"/>
    <property type="match status" value="1"/>
</dbReference>
<dbReference type="OrthoDB" id="1747274at2759"/>
<evidence type="ECO:0000256" key="5">
    <source>
        <dbReference type="ARBA" id="ARBA00022695"/>
    </source>
</evidence>